<dbReference type="EMBL" id="AP029267">
    <property type="protein sequence ID" value="BFG04150.1"/>
    <property type="molecule type" value="Genomic_DNA"/>
</dbReference>
<dbReference type="PANTHER" id="PTHR20898:SF0">
    <property type="entry name" value="DAEDALUS ON 3-RELATED"/>
    <property type="match status" value="1"/>
</dbReference>
<dbReference type="PANTHER" id="PTHR20898">
    <property type="entry name" value="DAEDALUS ON 3-RELATED-RELATED"/>
    <property type="match status" value="1"/>
</dbReference>
<dbReference type="InterPro" id="IPR010512">
    <property type="entry name" value="DUF1091"/>
</dbReference>
<evidence type="ECO:0000313" key="2">
    <source>
        <dbReference type="EMBL" id="BFG04150.1"/>
    </source>
</evidence>
<evidence type="ECO:0000313" key="3">
    <source>
        <dbReference type="Proteomes" id="UP001500889"/>
    </source>
</evidence>
<name>A0AAU9G6M4_DROMD</name>
<dbReference type="Pfam" id="PF06477">
    <property type="entry name" value="DUF1091"/>
    <property type="match status" value="1"/>
</dbReference>
<gene>
    <name evidence="2" type="ORF">DMAD_03189</name>
</gene>
<keyword evidence="3" id="KW-1185">Reference proteome</keyword>
<dbReference type="SMART" id="SM00697">
    <property type="entry name" value="DM8"/>
    <property type="match status" value="1"/>
</dbReference>
<feature type="signal peptide" evidence="1">
    <location>
        <begin position="1"/>
        <end position="23"/>
    </location>
</feature>
<dbReference type="Proteomes" id="UP001500889">
    <property type="component" value="Chromosome E"/>
</dbReference>
<dbReference type="AlphaFoldDB" id="A0AAU9G6M4"/>
<proteinExistence type="predicted"/>
<feature type="chain" id="PRO_5043953186" evidence="1">
    <location>
        <begin position="24"/>
        <end position="194"/>
    </location>
</feature>
<reference evidence="2 3" key="1">
    <citation type="submission" date="2024-02" db="EMBL/GenBank/DDBJ databases">
        <title>A chromosome-level genome assembly of Drosophila madeirensis, a fruit fly species endemic to Madeira island.</title>
        <authorList>
            <person name="Tomihara K."/>
            <person name="Llopart A."/>
            <person name="Yamamoto D."/>
        </authorList>
    </citation>
    <scope>NUCLEOTIDE SEQUENCE [LARGE SCALE GENOMIC DNA]</scope>
    <source>
        <strain evidence="2 3">RF1</strain>
    </source>
</reference>
<keyword evidence="1" id="KW-0732">Signal</keyword>
<evidence type="ECO:0000256" key="1">
    <source>
        <dbReference type="SAM" id="SignalP"/>
    </source>
</evidence>
<accession>A0AAU9G6M4</accession>
<protein>
    <submittedName>
        <fullName evidence="2">Uncharacterized protein</fullName>
    </submittedName>
</protein>
<organism evidence="2 3">
    <name type="scientific">Drosophila madeirensis</name>
    <name type="common">Fruit fly</name>
    <dbReference type="NCBI Taxonomy" id="30013"/>
    <lineage>
        <taxon>Eukaryota</taxon>
        <taxon>Metazoa</taxon>
        <taxon>Ecdysozoa</taxon>
        <taxon>Arthropoda</taxon>
        <taxon>Hexapoda</taxon>
        <taxon>Insecta</taxon>
        <taxon>Pterygota</taxon>
        <taxon>Neoptera</taxon>
        <taxon>Endopterygota</taxon>
        <taxon>Diptera</taxon>
        <taxon>Brachycera</taxon>
        <taxon>Muscomorpha</taxon>
        <taxon>Ephydroidea</taxon>
        <taxon>Drosophilidae</taxon>
        <taxon>Drosophila</taxon>
        <taxon>Sophophora</taxon>
    </lineage>
</organism>
<sequence>MWPLLWITAFMASFLQPQQPAAAANVLTQNAYFVEMTRMDCVGNPTYFANLNCKILPPLNRTMEFSGEMVKSLPTLTGYLRVSLPNPKKVFTQIFDITFDVCKAIRDRNRKLLIDFLARTLARNSNVVMRCPFPKGNYNWKNISVNDLPPMLTETEFMANFDLFIPKVAVVLNVTLQGHLFDTAKENARRKKYL</sequence>